<dbReference type="InterPro" id="IPR005122">
    <property type="entry name" value="Uracil-DNA_glycosylase-like"/>
</dbReference>
<keyword evidence="6 9" id="KW-0227">DNA damage</keyword>
<comment type="catalytic activity">
    <reaction evidence="1 9 11">
        <text>Hydrolyzes single-stranded DNA or mismatched double-stranded DNA and polynucleotides, releasing free uracil.</text>
        <dbReference type="EC" id="3.2.2.27"/>
    </reaction>
</comment>
<dbReference type="AlphaFoldDB" id="A0A1Q5P5U2"/>
<feature type="domain" description="Uracil-DNA glycosylase-like" evidence="12">
    <location>
        <begin position="51"/>
        <end position="211"/>
    </location>
</feature>
<evidence type="ECO:0000313" key="13">
    <source>
        <dbReference type="EMBL" id="OKL37538.1"/>
    </source>
</evidence>
<name>A0A1Q5P5U2_9BACI</name>
<dbReference type="GO" id="GO:0097510">
    <property type="term" value="P:base-excision repair, AP site formation via deaminated base removal"/>
    <property type="evidence" value="ECO:0007669"/>
    <property type="project" value="TreeGrafter"/>
</dbReference>
<dbReference type="InterPro" id="IPR002043">
    <property type="entry name" value="UDG_fam1"/>
</dbReference>
<evidence type="ECO:0000256" key="7">
    <source>
        <dbReference type="ARBA" id="ARBA00022801"/>
    </source>
</evidence>
<dbReference type="PANTHER" id="PTHR11264">
    <property type="entry name" value="URACIL-DNA GLYCOSYLASE"/>
    <property type="match status" value="1"/>
</dbReference>
<proteinExistence type="inferred from homology"/>
<dbReference type="EC" id="3.2.2.27" evidence="4 9"/>
<dbReference type="Pfam" id="PF03167">
    <property type="entry name" value="UDG"/>
    <property type="match status" value="1"/>
</dbReference>
<dbReference type="OrthoDB" id="9804372at2"/>
<keyword evidence="8 9" id="KW-0234">DNA repair</keyword>
<evidence type="ECO:0000256" key="8">
    <source>
        <dbReference type="ARBA" id="ARBA00023204"/>
    </source>
</evidence>
<evidence type="ECO:0000256" key="9">
    <source>
        <dbReference type="HAMAP-Rule" id="MF_00148"/>
    </source>
</evidence>
<keyword evidence="7 9" id="KW-0378">Hydrolase</keyword>
<evidence type="ECO:0000256" key="3">
    <source>
        <dbReference type="ARBA" id="ARBA00008184"/>
    </source>
</evidence>
<reference evidence="13 14" key="1">
    <citation type="submission" date="2016-12" db="EMBL/GenBank/DDBJ databases">
        <title>Domibacillus sp. SAOS 44 whole genome sequencing.</title>
        <authorList>
            <person name="Verma A."/>
            <person name="Krishnamurthi S."/>
        </authorList>
    </citation>
    <scope>NUCLEOTIDE SEQUENCE [LARGE SCALE GENOMIC DNA]</scope>
    <source>
        <strain evidence="13 14">SAOS 44</strain>
    </source>
</reference>
<dbReference type="EMBL" id="MRWQ01000004">
    <property type="protein sequence ID" value="OKL37538.1"/>
    <property type="molecule type" value="Genomic_DNA"/>
</dbReference>
<evidence type="ECO:0000256" key="1">
    <source>
        <dbReference type="ARBA" id="ARBA00001400"/>
    </source>
</evidence>
<comment type="function">
    <text evidence="2 9 11">Excises uracil residues from the DNA which can arise as a result of misincorporation of dUMP residues by DNA polymerase or due to deamination of cytosine.</text>
</comment>
<accession>A0A1Q5P5U2</accession>
<dbReference type="CDD" id="cd10027">
    <property type="entry name" value="UDG-F1-like"/>
    <property type="match status" value="1"/>
</dbReference>
<evidence type="ECO:0000256" key="2">
    <source>
        <dbReference type="ARBA" id="ARBA00002631"/>
    </source>
</evidence>
<dbReference type="GO" id="GO:0005737">
    <property type="term" value="C:cytoplasm"/>
    <property type="evidence" value="ECO:0007669"/>
    <property type="project" value="UniProtKB-SubCell"/>
</dbReference>
<comment type="caution">
    <text evidence="13">The sequence shown here is derived from an EMBL/GenBank/DDBJ whole genome shotgun (WGS) entry which is preliminary data.</text>
</comment>
<dbReference type="GO" id="GO:0004844">
    <property type="term" value="F:uracil DNA N-glycosylase activity"/>
    <property type="evidence" value="ECO:0007669"/>
    <property type="project" value="UniProtKB-UniRule"/>
</dbReference>
<dbReference type="SUPFAM" id="SSF52141">
    <property type="entry name" value="Uracil-DNA glycosylase-like"/>
    <property type="match status" value="1"/>
</dbReference>
<evidence type="ECO:0000256" key="4">
    <source>
        <dbReference type="ARBA" id="ARBA00012030"/>
    </source>
</evidence>
<dbReference type="HAMAP" id="MF_00148">
    <property type="entry name" value="UDG"/>
    <property type="match status" value="1"/>
</dbReference>
<dbReference type="InterPro" id="IPR018085">
    <property type="entry name" value="Ura-DNA_Glyclase_AS"/>
</dbReference>
<dbReference type="NCBIfam" id="TIGR00628">
    <property type="entry name" value="ung"/>
    <property type="match status" value="1"/>
</dbReference>
<evidence type="ECO:0000256" key="6">
    <source>
        <dbReference type="ARBA" id="ARBA00022763"/>
    </source>
</evidence>
<dbReference type="STRING" id="1714354.BLL40_04310"/>
<dbReference type="Gene3D" id="3.40.470.10">
    <property type="entry name" value="Uracil-DNA glycosylase-like domain"/>
    <property type="match status" value="1"/>
</dbReference>
<comment type="subcellular location">
    <subcellularLocation>
        <location evidence="9">Cytoplasm</location>
    </subcellularLocation>
</comment>
<dbReference type="NCBIfam" id="NF003589">
    <property type="entry name" value="PRK05254.1-2"/>
    <property type="match status" value="1"/>
</dbReference>
<dbReference type="Proteomes" id="UP000186524">
    <property type="component" value="Unassembled WGS sequence"/>
</dbReference>
<evidence type="ECO:0000259" key="12">
    <source>
        <dbReference type="SMART" id="SM00986"/>
    </source>
</evidence>
<dbReference type="SMART" id="SM00987">
    <property type="entry name" value="UreE_C"/>
    <property type="match status" value="1"/>
</dbReference>
<dbReference type="SMART" id="SM00986">
    <property type="entry name" value="UDG"/>
    <property type="match status" value="1"/>
</dbReference>
<comment type="similarity">
    <text evidence="3 9 11">Belongs to the uracil-DNA glycosylase (UDG) superfamily. UNG family.</text>
</comment>
<dbReference type="PROSITE" id="PS00130">
    <property type="entry name" value="U_DNA_GLYCOSYLASE"/>
    <property type="match status" value="1"/>
</dbReference>
<sequence length="227" mass="25720">MTKQILKNDWGPLLESEFDAPYYKQLRSFLKEEYKSSIIYPNMDDIFNALHFTPYENVKVVILGQDPYHGPGQAHGLSFSVQPGIAPPPSLKNIYKELNTDLGCPVPSHGYLKQWTDEGVLLLNTVLTVRDGQAHSHRGKGWETFTDRVITLISEREKPAVFLLWGRPAQSKRSLIDENKHRVIQSPHPSPLSASRGFFGSRPFSKTNDCLKEMGEAPINWCLNELS</sequence>
<dbReference type="InterPro" id="IPR036895">
    <property type="entry name" value="Uracil-DNA_glycosylase-like_sf"/>
</dbReference>
<dbReference type="NCBIfam" id="NF003588">
    <property type="entry name" value="PRK05254.1-1"/>
    <property type="match status" value="1"/>
</dbReference>
<evidence type="ECO:0000256" key="11">
    <source>
        <dbReference type="RuleBase" id="RU003780"/>
    </source>
</evidence>
<protein>
    <recommendedName>
        <fullName evidence="5 9">Uracil-DNA glycosylase</fullName>
        <shortName evidence="9">UDG</shortName>
        <ecNumber evidence="4 9">3.2.2.27</ecNumber>
    </recommendedName>
</protein>
<dbReference type="FunFam" id="3.40.470.10:FF:000001">
    <property type="entry name" value="Uracil-DNA glycosylase"/>
    <property type="match status" value="1"/>
</dbReference>
<evidence type="ECO:0000313" key="14">
    <source>
        <dbReference type="Proteomes" id="UP000186524"/>
    </source>
</evidence>
<dbReference type="NCBIfam" id="NF003592">
    <property type="entry name" value="PRK05254.1-5"/>
    <property type="match status" value="1"/>
</dbReference>
<feature type="active site" description="Proton acceptor" evidence="9 10">
    <location>
        <position position="66"/>
    </location>
</feature>
<gene>
    <name evidence="9" type="primary">ung</name>
    <name evidence="13" type="ORF">BLL40_04310</name>
</gene>
<organism evidence="13 14">
    <name type="scientific">Domibacillus mangrovi</name>
    <dbReference type="NCBI Taxonomy" id="1714354"/>
    <lineage>
        <taxon>Bacteria</taxon>
        <taxon>Bacillati</taxon>
        <taxon>Bacillota</taxon>
        <taxon>Bacilli</taxon>
        <taxon>Bacillales</taxon>
        <taxon>Bacillaceae</taxon>
        <taxon>Domibacillus</taxon>
    </lineage>
</organism>
<keyword evidence="14" id="KW-1185">Reference proteome</keyword>
<evidence type="ECO:0000256" key="5">
    <source>
        <dbReference type="ARBA" id="ARBA00018429"/>
    </source>
</evidence>
<keyword evidence="9" id="KW-0963">Cytoplasm</keyword>
<dbReference type="PANTHER" id="PTHR11264:SF0">
    <property type="entry name" value="URACIL-DNA GLYCOSYLASE"/>
    <property type="match status" value="1"/>
</dbReference>
<dbReference type="RefSeq" id="WP_073710690.1">
    <property type="nucleotide sequence ID" value="NZ_MRWQ01000004.1"/>
</dbReference>
<evidence type="ECO:0000256" key="10">
    <source>
        <dbReference type="PROSITE-ProRule" id="PRU10072"/>
    </source>
</evidence>
<dbReference type="NCBIfam" id="NF003591">
    <property type="entry name" value="PRK05254.1-4"/>
    <property type="match status" value="1"/>
</dbReference>